<feature type="transmembrane region" description="Helical" evidence="1">
    <location>
        <begin position="21"/>
        <end position="40"/>
    </location>
</feature>
<evidence type="ECO:0000313" key="3">
    <source>
        <dbReference type="Proteomes" id="UP000680656"/>
    </source>
</evidence>
<organism evidence="2 3">
    <name type="scientific">Methanospirillum purgamenti</name>
    <dbReference type="NCBI Taxonomy" id="2834276"/>
    <lineage>
        <taxon>Archaea</taxon>
        <taxon>Methanobacteriati</taxon>
        <taxon>Methanobacteriota</taxon>
        <taxon>Stenosarchaea group</taxon>
        <taxon>Methanomicrobia</taxon>
        <taxon>Methanomicrobiales</taxon>
        <taxon>Methanospirillaceae</taxon>
        <taxon>Methanospirillum</taxon>
    </lineage>
</organism>
<protein>
    <submittedName>
        <fullName evidence="2">Uncharacterized protein</fullName>
    </submittedName>
</protein>
<dbReference type="RefSeq" id="WP_214419070.1">
    <property type="nucleotide sequence ID" value="NZ_CP075546.1"/>
</dbReference>
<reference evidence="2 3" key="1">
    <citation type="submission" date="2021-05" db="EMBL/GenBank/DDBJ databases">
        <title>A novel Methanospirillum isolate from a pyrite-forming mixed culture.</title>
        <authorList>
            <person name="Bunk B."/>
            <person name="Sproer C."/>
            <person name="Spring S."/>
            <person name="Pester M."/>
        </authorList>
    </citation>
    <scope>NUCLEOTIDE SEQUENCE [LARGE SCALE GENOMIC DNA]</scope>
    <source>
        <strain evidence="2 3">J.3.6.1-F.2.7.3</strain>
    </source>
</reference>
<keyword evidence="3" id="KW-1185">Reference proteome</keyword>
<evidence type="ECO:0000256" key="1">
    <source>
        <dbReference type="SAM" id="Phobius"/>
    </source>
</evidence>
<dbReference type="KEGG" id="mrtj:KHC33_13090"/>
<gene>
    <name evidence="2" type="ORF">KHC33_13090</name>
</gene>
<keyword evidence="1" id="KW-0472">Membrane</keyword>
<dbReference type="Proteomes" id="UP000680656">
    <property type="component" value="Chromosome"/>
</dbReference>
<name>A0A8E7AZU7_9EURY</name>
<dbReference type="GeneID" id="65098136"/>
<sequence>MNNPEIPPDPRIQSGNFSTRLIFLIMCISSCLMVWTGVLAETNDGEQNPQVITFQLTDLGDDDILRVSLMKEGESSKSGMVRQEQNIELNRETNSIEWNPCNNNACMVASLPTAGGTTGRDQLILELTFQNPAVDTSSCHGNPTCERLKGGTYTKSGMLDGMFYTGKVYAVSVQSLKAGIGEAFTITQVS</sequence>
<proteinExistence type="predicted"/>
<keyword evidence="1" id="KW-0812">Transmembrane</keyword>
<accession>A0A8E7AZU7</accession>
<dbReference type="EMBL" id="CP075546">
    <property type="protein sequence ID" value="QVV88254.1"/>
    <property type="molecule type" value="Genomic_DNA"/>
</dbReference>
<evidence type="ECO:0000313" key="2">
    <source>
        <dbReference type="EMBL" id="QVV88254.1"/>
    </source>
</evidence>
<dbReference type="AlphaFoldDB" id="A0A8E7AZU7"/>
<keyword evidence="1" id="KW-1133">Transmembrane helix</keyword>